<evidence type="ECO:0000256" key="6">
    <source>
        <dbReference type="ARBA" id="ARBA00022741"/>
    </source>
</evidence>
<dbReference type="InterPro" id="IPR001757">
    <property type="entry name" value="P_typ_ATPase"/>
</dbReference>
<feature type="transmembrane region" description="Helical" evidence="12">
    <location>
        <begin position="889"/>
        <end position="908"/>
    </location>
</feature>
<keyword evidence="11 12" id="KW-0472">Membrane</keyword>
<dbReference type="InterPro" id="IPR023298">
    <property type="entry name" value="ATPase_P-typ_TM_dom_sf"/>
</dbReference>
<sequence length="919" mass="97882">MTCETTQIMKAMNEKSPQRVAWHFIAAEEAATRLQASYDQGLASAEVLSRRARHGENRITPKPGKGPLLRFALQFVQPLVLVLLLAGVVTAFLGEWVDSGVIFGVTLINAVIGFIQEGRAEDALAALARSVSSEVTVLRDGSKQRLPSTELVPGDIVLLAAGDKVPADLRLFRAKDLQAIESALTGESTAVAKHHDVLPEATVLADRGNMAYAGTVMITGRGAGVVVATGDHTETGRISQLIAEAPDLTTPLTRKMAVFSNWLLIAIGLLAILTFAVGMWRGSSAFEMFMAAVALAVGAIPEGLPAAMTITLAIGVARMAKRRAIIRKLPAVETLGSTTIICSDKTGTLTENQMTVRGLYAGGMQTTVSGSGYAPEGQVGDGGELAGALRECLLAGVLCNDAALSKEDAGSEGKALGEPGERWTIVGDPTEGALLVVARKAGLDETALHKSFPRLDEIPFDSTRQYMATAHEIEGQHLAYFKGALEQLLPRSQQMLDASGQPVALRHEEIENAARAMAREGLRVLAVARLANTPTDGALALDEQSADAGLVFVGLIGMIDPPRPKAIAAVDTCHAAGITVKMITGDHAITALSISRQLDIAKEGETALTGVELAAFDDQELRRAAQEVNVFARVEPEQKLRLVRALQANGDVVAMTGDGVNDAPALKQADIGIAMGLAGTEVAKDAADMVLTDDDFAAIEAAVEEGRGVYDNLVKFITWTLPTNFGEGLVILAAVFAGATLPITPLQILWINMTTAVFLGLMLAFEPIEENVMQRRPRRPGTPILDAALVWRIVLVSLLLLAGSFGLFLRELSLGHPLAEARTVALNVFVVVEAMYLFNCRSLTRSALHVGLFSNPAIWYGVLTMAVLQALLTYLPLLNRLFATAPIGVRQWLEIAAVGLFAYIVVGIEKRLRETRQAH</sequence>
<dbReference type="InterPro" id="IPR023299">
    <property type="entry name" value="ATPase_P-typ_cyto_dom_N"/>
</dbReference>
<feature type="transmembrane region" description="Helical" evidence="12">
    <location>
        <begin position="99"/>
        <end position="115"/>
    </location>
</feature>
<dbReference type="Pfam" id="PF00689">
    <property type="entry name" value="Cation_ATPase_C"/>
    <property type="match status" value="1"/>
</dbReference>
<dbReference type="FunFam" id="3.40.50.1000:FF:000028">
    <property type="entry name" value="Calcium-transporting P-type ATPase, putative"/>
    <property type="match status" value="1"/>
</dbReference>
<dbReference type="InterPro" id="IPR006068">
    <property type="entry name" value="ATPase_P-typ_cation-transptr_C"/>
</dbReference>
<gene>
    <name evidence="14" type="primary">ctpF_3</name>
    <name evidence="14" type="ORF">AW10_01675</name>
</gene>
<dbReference type="InterPro" id="IPR059000">
    <property type="entry name" value="ATPase_P-type_domA"/>
</dbReference>
<evidence type="ECO:0000313" key="15">
    <source>
        <dbReference type="Proteomes" id="UP000021816"/>
    </source>
</evidence>
<dbReference type="InterPro" id="IPR004014">
    <property type="entry name" value="ATPase_P-typ_cation-transptr_N"/>
</dbReference>
<dbReference type="PRINTS" id="PR00119">
    <property type="entry name" value="CATATPASE"/>
</dbReference>
<dbReference type="PANTHER" id="PTHR43294">
    <property type="entry name" value="SODIUM/POTASSIUM-TRANSPORTING ATPASE SUBUNIT ALPHA"/>
    <property type="match status" value="1"/>
</dbReference>
<dbReference type="SUPFAM" id="SSF56784">
    <property type="entry name" value="HAD-like"/>
    <property type="match status" value="1"/>
</dbReference>
<dbReference type="InterPro" id="IPR044492">
    <property type="entry name" value="P_typ_ATPase_HD_dom"/>
</dbReference>
<dbReference type="SFLD" id="SFLDF00027">
    <property type="entry name" value="p-type_atpase"/>
    <property type="match status" value="1"/>
</dbReference>
<dbReference type="Gene3D" id="2.70.150.10">
    <property type="entry name" value="Calcium-transporting ATPase, cytoplasmic transduction domain A"/>
    <property type="match status" value="1"/>
</dbReference>
<dbReference type="SUPFAM" id="SSF81665">
    <property type="entry name" value="Calcium ATPase, transmembrane domain M"/>
    <property type="match status" value="1"/>
</dbReference>
<feature type="transmembrane region" description="Helical" evidence="12">
    <location>
        <begin position="68"/>
        <end position="93"/>
    </location>
</feature>
<dbReference type="GO" id="GO:0015662">
    <property type="term" value="F:P-type ion transporter activity"/>
    <property type="evidence" value="ECO:0007669"/>
    <property type="project" value="UniProtKB-ARBA"/>
</dbReference>
<keyword evidence="7" id="KW-0067">ATP-binding</keyword>
<evidence type="ECO:0000256" key="11">
    <source>
        <dbReference type="ARBA" id="ARBA00023136"/>
    </source>
</evidence>
<dbReference type="SUPFAM" id="SSF81660">
    <property type="entry name" value="Metal cation-transporting ATPase, ATP-binding domain N"/>
    <property type="match status" value="1"/>
</dbReference>
<keyword evidence="10 12" id="KW-1133">Transmembrane helix</keyword>
<proteinExistence type="inferred from homology"/>
<feature type="transmembrane region" description="Helical" evidence="12">
    <location>
        <begin position="725"/>
        <end position="743"/>
    </location>
</feature>
<evidence type="ECO:0000256" key="8">
    <source>
        <dbReference type="ARBA" id="ARBA00022842"/>
    </source>
</evidence>
<feature type="transmembrane region" description="Helical" evidence="12">
    <location>
        <begin position="262"/>
        <end position="282"/>
    </location>
</feature>
<dbReference type="Gene3D" id="3.40.1110.10">
    <property type="entry name" value="Calcium-transporting ATPase, cytoplasmic domain N"/>
    <property type="match status" value="1"/>
</dbReference>
<evidence type="ECO:0000256" key="9">
    <source>
        <dbReference type="ARBA" id="ARBA00022967"/>
    </source>
</evidence>
<dbReference type="SUPFAM" id="SSF81653">
    <property type="entry name" value="Calcium ATPase, transduction domain A"/>
    <property type="match status" value="1"/>
</dbReference>
<comment type="subcellular location">
    <subcellularLocation>
        <location evidence="1">Cell membrane</location>
        <topology evidence="1">Multi-pass membrane protein</topology>
    </subcellularLocation>
</comment>
<dbReference type="GO" id="GO:0005886">
    <property type="term" value="C:plasma membrane"/>
    <property type="evidence" value="ECO:0007669"/>
    <property type="project" value="UniProtKB-SubCell"/>
</dbReference>
<feature type="transmembrane region" description="Helical" evidence="12">
    <location>
        <begin position="288"/>
        <end position="317"/>
    </location>
</feature>
<dbReference type="EC" id="3.6.3.-" evidence="14"/>
<protein>
    <submittedName>
        <fullName evidence="14">Putative cation-transporting ATPase F</fullName>
        <ecNumber evidence="14">3.6.3.-</ecNumber>
    </submittedName>
</protein>
<dbReference type="SFLD" id="SFLDG00002">
    <property type="entry name" value="C1.7:_P-type_atpase_like"/>
    <property type="match status" value="1"/>
</dbReference>
<dbReference type="CDD" id="cd02080">
    <property type="entry name" value="P-type_ATPase_cation"/>
    <property type="match status" value="1"/>
</dbReference>
<evidence type="ECO:0000259" key="13">
    <source>
        <dbReference type="SMART" id="SM00831"/>
    </source>
</evidence>
<accession>A0A011NDJ4</accession>
<dbReference type="InterPro" id="IPR023214">
    <property type="entry name" value="HAD_sf"/>
</dbReference>
<dbReference type="InterPro" id="IPR036412">
    <property type="entry name" value="HAD-like_sf"/>
</dbReference>
<dbReference type="Pfam" id="PF08282">
    <property type="entry name" value="Hydrolase_3"/>
    <property type="match status" value="1"/>
</dbReference>
<dbReference type="FunFam" id="2.70.150.10:FF:000160">
    <property type="entry name" value="Sarcoplasmic/endoplasmic reticulum calcium ATPase 1"/>
    <property type="match status" value="1"/>
</dbReference>
<dbReference type="GO" id="GO:0005524">
    <property type="term" value="F:ATP binding"/>
    <property type="evidence" value="ECO:0007669"/>
    <property type="project" value="UniProtKB-KW"/>
</dbReference>
<dbReference type="InterPro" id="IPR018303">
    <property type="entry name" value="ATPase_P-typ_P_site"/>
</dbReference>
<dbReference type="Pfam" id="PF00122">
    <property type="entry name" value="E1-E2_ATPase"/>
    <property type="match status" value="1"/>
</dbReference>
<dbReference type="AlphaFoldDB" id="A0A011NDJ4"/>
<feature type="transmembrane region" description="Helical" evidence="12">
    <location>
        <begin position="749"/>
        <end position="768"/>
    </location>
</feature>
<keyword evidence="9" id="KW-1278">Translocase</keyword>
<dbReference type="SFLD" id="SFLDS00003">
    <property type="entry name" value="Haloacid_Dehalogenase"/>
    <property type="match status" value="1"/>
</dbReference>
<dbReference type="PRINTS" id="PR00120">
    <property type="entry name" value="HATPASE"/>
</dbReference>
<dbReference type="Pfam" id="PF00690">
    <property type="entry name" value="Cation_ATPase_N"/>
    <property type="match status" value="1"/>
</dbReference>
<dbReference type="InterPro" id="IPR008250">
    <property type="entry name" value="ATPase_P-typ_transduc_dom_A_sf"/>
</dbReference>
<dbReference type="PATRIC" id="fig|1454003.3.peg.1728"/>
<feature type="transmembrane region" description="Helical" evidence="12">
    <location>
        <begin position="821"/>
        <end position="838"/>
    </location>
</feature>
<dbReference type="SMART" id="SM00831">
    <property type="entry name" value="Cation_ATPase_N"/>
    <property type="match status" value="1"/>
</dbReference>
<keyword evidence="3" id="KW-1003">Cell membrane</keyword>
<evidence type="ECO:0000256" key="2">
    <source>
        <dbReference type="ARBA" id="ARBA00005675"/>
    </source>
</evidence>
<keyword evidence="4" id="KW-0597">Phosphoprotein</keyword>
<evidence type="ECO:0000256" key="5">
    <source>
        <dbReference type="ARBA" id="ARBA00022692"/>
    </source>
</evidence>
<keyword evidence="8" id="KW-0460">Magnesium</keyword>
<dbReference type="NCBIfam" id="TIGR01494">
    <property type="entry name" value="ATPase_P-type"/>
    <property type="match status" value="2"/>
</dbReference>
<dbReference type="PANTHER" id="PTHR43294:SF21">
    <property type="entry name" value="CATION TRANSPORTING ATPASE"/>
    <property type="match status" value="1"/>
</dbReference>
<dbReference type="Gene3D" id="3.40.50.1000">
    <property type="entry name" value="HAD superfamily/HAD-like"/>
    <property type="match status" value="1"/>
</dbReference>
<evidence type="ECO:0000256" key="10">
    <source>
        <dbReference type="ARBA" id="ARBA00022989"/>
    </source>
</evidence>
<evidence type="ECO:0000256" key="4">
    <source>
        <dbReference type="ARBA" id="ARBA00022553"/>
    </source>
</evidence>
<evidence type="ECO:0000256" key="12">
    <source>
        <dbReference type="SAM" id="Phobius"/>
    </source>
</evidence>
<comment type="caution">
    <text evidence="14">The sequence shown here is derived from an EMBL/GenBank/DDBJ whole genome shotgun (WGS) entry which is preliminary data.</text>
</comment>
<dbReference type="Proteomes" id="UP000021816">
    <property type="component" value="Unassembled WGS sequence"/>
</dbReference>
<feature type="domain" description="Cation-transporting P-type ATPase N-terminal" evidence="13">
    <location>
        <begin position="21"/>
        <end position="95"/>
    </location>
</feature>
<name>A0A011NDJ4_9PROT</name>
<dbReference type="InterPro" id="IPR050510">
    <property type="entry name" value="Cation_transp_ATPase_P-type"/>
</dbReference>
<dbReference type="EMBL" id="JEMX01000029">
    <property type="protein sequence ID" value="EXI80768.1"/>
    <property type="molecule type" value="Genomic_DNA"/>
</dbReference>
<dbReference type="STRING" id="1454003.AW10_01675"/>
<dbReference type="Gene3D" id="1.20.1110.10">
    <property type="entry name" value="Calcium-transporting ATPase, transmembrane domain"/>
    <property type="match status" value="1"/>
</dbReference>
<feature type="transmembrane region" description="Helical" evidence="12">
    <location>
        <begin position="858"/>
        <end position="877"/>
    </location>
</feature>
<keyword evidence="5 12" id="KW-0812">Transmembrane</keyword>
<dbReference type="GO" id="GO:0016887">
    <property type="term" value="F:ATP hydrolysis activity"/>
    <property type="evidence" value="ECO:0007669"/>
    <property type="project" value="InterPro"/>
</dbReference>
<evidence type="ECO:0000313" key="14">
    <source>
        <dbReference type="EMBL" id="EXI80768.1"/>
    </source>
</evidence>
<evidence type="ECO:0000256" key="3">
    <source>
        <dbReference type="ARBA" id="ARBA00022475"/>
    </source>
</evidence>
<organism evidence="14 15">
    <name type="scientific">Candidatus Accumulibacter appositus</name>
    <dbReference type="NCBI Taxonomy" id="1454003"/>
    <lineage>
        <taxon>Bacteria</taxon>
        <taxon>Pseudomonadati</taxon>
        <taxon>Pseudomonadota</taxon>
        <taxon>Betaproteobacteria</taxon>
        <taxon>Candidatus Accumulibacter</taxon>
    </lineage>
</organism>
<evidence type="ECO:0000256" key="7">
    <source>
        <dbReference type="ARBA" id="ARBA00022840"/>
    </source>
</evidence>
<keyword evidence="6" id="KW-0547">Nucleotide-binding</keyword>
<evidence type="ECO:0000256" key="1">
    <source>
        <dbReference type="ARBA" id="ARBA00004651"/>
    </source>
</evidence>
<reference evidence="14 15" key="1">
    <citation type="submission" date="2014-02" db="EMBL/GenBank/DDBJ databases">
        <title>Expanding our view of genomic diversity in Candidatus Accumulibacter clades.</title>
        <authorList>
            <person name="Skennerton C.T."/>
            <person name="Barr J.J."/>
            <person name="Slater F.R."/>
            <person name="Bond P.L."/>
            <person name="Tyson G.W."/>
        </authorList>
    </citation>
    <scope>NUCLEOTIDE SEQUENCE [LARGE SCALE GENOMIC DNA]</scope>
    <source>
        <strain evidence="15">BA-92</strain>
    </source>
</reference>
<keyword evidence="14" id="KW-0378">Hydrolase</keyword>
<dbReference type="Pfam" id="PF13246">
    <property type="entry name" value="Cation_ATPase"/>
    <property type="match status" value="1"/>
</dbReference>
<feature type="transmembrane region" description="Helical" evidence="12">
    <location>
        <begin position="789"/>
        <end position="809"/>
    </location>
</feature>
<dbReference type="PROSITE" id="PS00154">
    <property type="entry name" value="ATPASE_E1_E2"/>
    <property type="match status" value="1"/>
</dbReference>
<comment type="similarity">
    <text evidence="2">Belongs to the cation transport ATPase (P-type) (TC 3.A.3) family. Type IIA subfamily.</text>
</comment>